<dbReference type="InterPro" id="IPR022441">
    <property type="entry name" value="Para_beta_helix_rpt-2"/>
</dbReference>
<dbReference type="Gene3D" id="2.160.20.10">
    <property type="entry name" value="Single-stranded right-handed beta-helix, Pectin lyase-like"/>
    <property type="match status" value="1"/>
</dbReference>
<feature type="non-terminal residue" evidence="3">
    <location>
        <position position="1090"/>
    </location>
</feature>
<dbReference type="SUPFAM" id="SSF51126">
    <property type="entry name" value="Pectin lyase-like"/>
    <property type="match status" value="1"/>
</dbReference>
<protein>
    <recommendedName>
        <fullName evidence="2">Right handed beta helix domain-containing protein</fullName>
    </recommendedName>
</protein>
<proteinExistence type="predicted"/>
<dbReference type="AlphaFoldDB" id="A0A2M8KEZ1"/>
<dbReference type="Proteomes" id="UP000231450">
    <property type="component" value="Unassembled WGS sequence"/>
</dbReference>
<dbReference type="InterPro" id="IPR006626">
    <property type="entry name" value="PbH1"/>
</dbReference>
<dbReference type="Pfam" id="PF13229">
    <property type="entry name" value="Beta_helix"/>
    <property type="match status" value="1"/>
</dbReference>
<evidence type="ECO:0000313" key="3">
    <source>
        <dbReference type="EMBL" id="PJE58489.1"/>
    </source>
</evidence>
<keyword evidence="1" id="KW-1133">Transmembrane helix</keyword>
<dbReference type="NCBIfam" id="TIGR03804">
    <property type="entry name" value="para_beta_helix"/>
    <property type="match status" value="1"/>
</dbReference>
<dbReference type="SMART" id="SM00710">
    <property type="entry name" value="PbH1"/>
    <property type="match status" value="6"/>
</dbReference>
<accession>A0A2M8KEZ1</accession>
<dbReference type="InterPro" id="IPR039448">
    <property type="entry name" value="Beta_helix"/>
</dbReference>
<evidence type="ECO:0000259" key="2">
    <source>
        <dbReference type="Pfam" id="PF13229"/>
    </source>
</evidence>
<evidence type="ECO:0000313" key="4">
    <source>
        <dbReference type="Proteomes" id="UP000231450"/>
    </source>
</evidence>
<comment type="caution">
    <text evidence="3">The sequence shown here is derived from an EMBL/GenBank/DDBJ whole genome shotgun (WGS) entry which is preliminary data.</text>
</comment>
<feature type="transmembrane region" description="Helical" evidence="1">
    <location>
        <begin position="12"/>
        <end position="33"/>
    </location>
</feature>
<dbReference type="EMBL" id="PFDW01000009">
    <property type="protein sequence ID" value="PJE58489.1"/>
    <property type="molecule type" value="Genomic_DNA"/>
</dbReference>
<dbReference type="InterPro" id="IPR012334">
    <property type="entry name" value="Pectin_lyas_fold"/>
</dbReference>
<sequence length="1090" mass="116176">MLHNIQQELKKFLWWGLSVIVFLALIGSAVNNWQLAQNSKSLKKSAGGITATVFDAQNNPEAFYLSADGSPNMVTGEIIEIAGKKFTPYRMSESKDSYRVEWKSAKGTQSVVISKKKPNAELYEDIGFGWELLAVAEPKFQYSTQGWQNYQLDFSDATVENEVNETFSRINIGFTVIDSTGRSIPASLSVAIGFDGTKYINSWEFYLSDNPNNNRLVWDIEHDREKLAEYKNNQTQSYFASVLGGASRLAINRSAGSEVKISVADFIKQNNGNEKLISQQEGEYYFYPNGQIGEMLVDPVLTSVTADTNITISTGSGTTGDFKLFFSQSSGGLDQGFLGSAGWGGDLLVNPTNSVLLTELNQDASAQTSTASTLRLLEASSTRAVVRNSFTLGSEASVVEDYYIYSSGKIVKKIVYTKLDTGTEVRYVAGGATNFVIAGGSGYGNDGGTPPADRPIGTYYDTQIIRLDVRSASSDEITDYQNPDMDLGILKGASLEEDATTTAGFNTWDGSYGVDLTATDTAVYISDLDGGTQTRYDPVFKIRGWSSISTPNYVALNGTTLASGTNYNASLKPISSAYYATDAATTTLSAGGDYASSTEFLASSLNNKTMDFASGENLYLGFEMPVSGVNINLATAGVGGTVTWQYCSAVTSGNCSTWSALTVNSTVNGINNFTALSGSVYFDTPSNWATSTADSITYGPSVYYLRIVGNGSYAPSPVESTIWSDVLVFQYLGNITTNNNSFVIARASKMSAGSGDINTAGTWSPSGVPSATDNILIQNTHSVTFVNSPATVNIKNLFIASGGSFVMGVTTTDATTTLDGSLIASGNFEMRANSPGSNNYNIYEGFSTLRLKSASAGENGVIVESSGTMSLRGPTSIDIHEGRAGDQRGIKITRFGSNNGFIYLKDGAEAIIQNSEIAYMGANASRKYGIYADAIDNGTANEGLVVTGSIIDNGYDGIYLSGSTDVIVSDNRIFANSNNGITVATTSNSTFYANTVWFNGATGYSFINGDSNIISNNTLDANVTSVLFDTDSSSNTIKNSIIILNTTGLTNNGTSNTIDYNLFNSNTSDGSVGTNSLSSAVSVVDWNGID</sequence>
<dbReference type="InterPro" id="IPR011050">
    <property type="entry name" value="Pectin_lyase_fold/virulence"/>
</dbReference>
<organism evidence="3 4">
    <name type="scientific">Candidatus Portnoybacteria bacterium CG10_big_fil_rev_8_21_14_0_10_36_7</name>
    <dbReference type="NCBI Taxonomy" id="1974812"/>
    <lineage>
        <taxon>Bacteria</taxon>
        <taxon>Candidatus Portnoyibacteriota</taxon>
    </lineage>
</organism>
<feature type="domain" description="Right handed beta helix" evidence="2">
    <location>
        <begin position="897"/>
        <end position="1026"/>
    </location>
</feature>
<reference evidence="4" key="1">
    <citation type="submission" date="2017-09" db="EMBL/GenBank/DDBJ databases">
        <title>Depth-based differentiation of microbial function through sediment-hosted aquifers and enrichment of novel symbionts in the deep terrestrial subsurface.</title>
        <authorList>
            <person name="Probst A.J."/>
            <person name="Ladd B."/>
            <person name="Jarett J.K."/>
            <person name="Geller-Mcgrath D.E."/>
            <person name="Sieber C.M.K."/>
            <person name="Emerson J.B."/>
            <person name="Anantharaman K."/>
            <person name="Thomas B.C."/>
            <person name="Malmstrom R."/>
            <person name="Stieglmeier M."/>
            <person name="Klingl A."/>
            <person name="Woyke T."/>
            <person name="Ryan C.M."/>
            <person name="Banfield J.F."/>
        </authorList>
    </citation>
    <scope>NUCLEOTIDE SEQUENCE [LARGE SCALE GENOMIC DNA]</scope>
</reference>
<keyword evidence="1" id="KW-0812">Transmembrane</keyword>
<name>A0A2M8KEZ1_9BACT</name>
<evidence type="ECO:0000256" key="1">
    <source>
        <dbReference type="SAM" id="Phobius"/>
    </source>
</evidence>
<gene>
    <name evidence="3" type="ORF">COU81_00495</name>
</gene>
<keyword evidence="1" id="KW-0472">Membrane</keyword>